<evidence type="ECO:0000313" key="2">
    <source>
        <dbReference type="Proteomes" id="UP000523000"/>
    </source>
</evidence>
<gene>
    <name evidence="1" type="ORF">E9229_003626</name>
</gene>
<proteinExistence type="predicted"/>
<organism evidence="1 2">
    <name type="scientific">Paeniglutamicibacter cryotolerans</name>
    <dbReference type="NCBI Taxonomy" id="670079"/>
    <lineage>
        <taxon>Bacteria</taxon>
        <taxon>Bacillati</taxon>
        <taxon>Actinomycetota</taxon>
        <taxon>Actinomycetes</taxon>
        <taxon>Micrococcales</taxon>
        <taxon>Micrococcaceae</taxon>
        <taxon>Paeniglutamicibacter</taxon>
    </lineage>
</organism>
<dbReference type="Proteomes" id="UP000523000">
    <property type="component" value="Unassembled WGS sequence"/>
</dbReference>
<dbReference type="AlphaFoldDB" id="A0A839QMB1"/>
<dbReference type="RefSeq" id="WP_183512927.1">
    <property type="nucleotide sequence ID" value="NZ_BAABGK010000018.1"/>
</dbReference>
<comment type="caution">
    <text evidence="1">The sequence shown here is derived from an EMBL/GenBank/DDBJ whole genome shotgun (WGS) entry which is preliminary data.</text>
</comment>
<protein>
    <submittedName>
        <fullName evidence="1">Uncharacterized protein</fullName>
    </submittedName>
</protein>
<sequence length="102" mass="10379">MSTLVSGQALSLSLHTSSGGAMDFAGLLMLRLAADGIGNRLVARIKPIPMDMVTSVAGLATEAAWAQVDTLTTDEATSAMAALVANVLTTLFSPARCQISAA</sequence>
<name>A0A839QMB1_9MICC</name>
<accession>A0A839QMB1</accession>
<dbReference type="EMBL" id="JACHVS010000002">
    <property type="protein sequence ID" value="MBB2997379.1"/>
    <property type="molecule type" value="Genomic_DNA"/>
</dbReference>
<keyword evidence="2" id="KW-1185">Reference proteome</keyword>
<evidence type="ECO:0000313" key="1">
    <source>
        <dbReference type="EMBL" id="MBB2997379.1"/>
    </source>
</evidence>
<reference evidence="1 2" key="1">
    <citation type="submission" date="2020-08" db="EMBL/GenBank/DDBJ databases">
        <title>Sequencing the genomes of 1000 actinobacteria strains.</title>
        <authorList>
            <person name="Klenk H.-P."/>
        </authorList>
    </citation>
    <scope>NUCLEOTIDE SEQUENCE [LARGE SCALE GENOMIC DNA]</scope>
    <source>
        <strain evidence="1 2">DSM 22826</strain>
    </source>
</reference>